<dbReference type="PANTHER" id="PTHR46896:SF3">
    <property type="entry name" value="FI06413P-RELATED"/>
    <property type="match status" value="1"/>
</dbReference>
<dbReference type="Gene3D" id="3.40.395.10">
    <property type="entry name" value="Adenoviral Proteinase, Chain A"/>
    <property type="match status" value="1"/>
</dbReference>
<dbReference type="Gene3D" id="3.30.760.10">
    <property type="entry name" value="RNA Cap, Translation Initiation Factor Eif4e"/>
    <property type="match status" value="1"/>
</dbReference>
<dbReference type="OrthoDB" id="590761at2759"/>
<feature type="compositionally biased region" description="Polar residues" evidence="6">
    <location>
        <begin position="116"/>
        <end position="135"/>
    </location>
</feature>
<feature type="compositionally biased region" description="Polar residues" evidence="6">
    <location>
        <begin position="1278"/>
        <end position="1290"/>
    </location>
</feature>
<feature type="compositionally biased region" description="Basic and acidic residues" evidence="6">
    <location>
        <begin position="1595"/>
        <end position="1605"/>
    </location>
</feature>
<dbReference type="InterPro" id="IPR051947">
    <property type="entry name" value="Sentrin-specific_protease"/>
</dbReference>
<dbReference type="PROSITE" id="PS00813">
    <property type="entry name" value="IF4E"/>
    <property type="match status" value="1"/>
</dbReference>
<feature type="region of interest" description="Disordered" evidence="6">
    <location>
        <begin position="1512"/>
        <end position="1676"/>
    </location>
</feature>
<evidence type="ECO:0000256" key="3">
    <source>
        <dbReference type="ARBA" id="ARBA00022670"/>
    </source>
</evidence>
<dbReference type="InterPro" id="IPR001040">
    <property type="entry name" value="TIF_eIF_4E"/>
</dbReference>
<keyword evidence="2" id="KW-0597">Phosphoprotein</keyword>
<evidence type="ECO:0000256" key="5">
    <source>
        <dbReference type="ARBA" id="ARBA00022801"/>
    </source>
</evidence>
<dbReference type="STRING" id="1408163.A0A0F4YG39"/>
<dbReference type="RefSeq" id="XP_013323200.1">
    <property type="nucleotide sequence ID" value="XM_013467746.1"/>
</dbReference>
<feature type="compositionally biased region" description="Low complexity" evidence="6">
    <location>
        <begin position="623"/>
        <end position="632"/>
    </location>
</feature>
<dbReference type="GO" id="GO:0005737">
    <property type="term" value="C:cytoplasm"/>
    <property type="evidence" value="ECO:0007669"/>
    <property type="project" value="InterPro"/>
</dbReference>
<feature type="region of interest" description="Disordered" evidence="6">
    <location>
        <begin position="314"/>
        <end position="355"/>
    </location>
</feature>
<feature type="compositionally biased region" description="Basic and acidic residues" evidence="6">
    <location>
        <begin position="668"/>
        <end position="681"/>
    </location>
</feature>
<dbReference type="InterPro" id="IPR023398">
    <property type="entry name" value="TIF_eIF4e-like"/>
</dbReference>
<evidence type="ECO:0000256" key="1">
    <source>
        <dbReference type="ARBA" id="ARBA00005234"/>
    </source>
</evidence>
<dbReference type="InterPro" id="IPR019770">
    <property type="entry name" value="TIF_eIF_4E_CS"/>
</dbReference>
<organism evidence="8 9">
    <name type="scientific">Rasamsonia emersonii (strain ATCC 16479 / CBS 393.64 / IMI 116815)</name>
    <dbReference type="NCBI Taxonomy" id="1408163"/>
    <lineage>
        <taxon>Eukaryota</taxon>
        <taxon>Fungi</taxon>
        <taxon>Dikarya</taxon>
        <taxon>Ascomycota</taxon>
        <taxon>Pezizomycotina</taxon>
        <taxon>Eurotiomycetes</taxon>
        <taxon>Eurotiomycetidae</taxon>
        <taxon>Eurotiales</taxon>
        <taxon>Trichocomaceae</taxon>
        <taxon>Rasamsonia</taxon>
    </lineage>
</organism>
<feature type="compositionally biased region" description="Basic and acidic residues" evidence="6">
    <location>
        <begin position="745"/>
        <end position="757"/>
    </location>
</feature>
<dbReference type="Proteomes" id="UP000053958">
    <property type="component" value="Unassembled WGS sequence"/>
</dbReference>
<dbReference type="GeneID" id="25321777"/>
<evidence type="ECO:0000256" key="4">
    <source>
        <dbReference type="ARBA" id="ARBA00022786"/>
    </source>
</evidence>
<feature type="compositionally biased region" description="Basic and acidic residues" evidence="6">
    <location>
        <begin position="1550"/>
        <end position="1583"/>
    </location>
</feature>
<feature type="region of interest" description="Disordered" evidence="6">
    <location>
        <begin position="956"/>
        <end position="1106"/>
    </location>
</feature>
<feature type="compositionally biased region" description="Basic and acidic residues" evidence="6">
    <location>
        <begin position="338"/>
        <end position="353"/>
    </location>
</feature>
<dbReference type="PROSITE" id="PS50600">
    <property type="entry name" value="ULP_PROTEASE"/>
    <property type="match status" value="1"/>
</dbReference>
<keyword evidence="5" id="KW-0378">Hydrolase</keyword>
<keyword evidence="3 8" id="KW-0645">Protease</keyword>
<dbReference type="SUPFAM" id="SSF55418">
    <property type="entry name" value="eIF4e-like"/>
    <property type="match status" value="1"/>
</dbReference>
<feature type="compositionally biased region" description="Basic and acidic residues" evidence="6">
    <location>
        <begin position="956"/>
        <end position="965"/>
    </location>
</feature>
<evidence type="ECO:0000256" key="6">
    <source>
        <dbReference type="SAM" id="MobiDB-lite"/>
    </source>
</evidence>
<dbReference type="PANTHER" id="PTHR46896">
    <property type="entry name" value="SENTRIN-SPECIFIC PROTEASE"/>
    <property type="match status" value="1"/>
</dbReference>
<dbReference type="GO" id="GO:0070139">
    <property type="term" value="F:SUMO-specific endopeptidase activity"/>
    <property type="evidence" value="ECO:0007669"/>
    <property type="project" value="TreeGrafter"/>
</dbReference>
<feature type="compositionally biased region" description="Basic and acidic residues" evidence="6">
    <location>
        <begin position="636"/>
        <end position="650"/>
    </location>
</feature>
<feature type="region of interest" description="Disordered" evidence="6">
    <location>
        <begin position="516"/>
        <end position="830"/>
    </location>
</feature>
<gene>
    <name evidence="8" type="ORF">T310_9855</name>
</gene>
<sequence>MDNANLWTRRSNSSKLSLSTSGSDKEGGAKLDLPRSHSTKRFGPDSSHGRSNPFNAISPLSAGVSSPSSSASNAFGLGSGAFASFGSASKTSKNSGNTSDVGSSKGSGDKRDSSSEQESSTADNVKSKASSTSLNAAPAPAPKEHPLKTTWVLWYRPPTPKYSDYEKSTIALASISSVENFWTIYSHLKRPSLLPTVSDYHIFKKGIRPVWEDEANKKGGKWIVRLKKGVADRYWEDLLLAIVGDQFAEAGDEICGAVLSVRSGEDVLSVWTRIDGGRNIKIRETIKRLLAFPADTNIVWKSHDDSIAQRSAIDQARQEKAAGNAGHHHHHHHHGADRRRMTANDDSTGEKGKGAASNFLSQSMAASNPFIEILVLITPVGILVVNNALFYAALCQPVPLFYRRTAPHDHPNSHSDILQPSAAHGIFELGQPARTSGVRKSSLLLELPLDTFFSLRSQGIRHFLVTDHAPKPQSFLHAQRFTAPRDLMWNRRRNVDAPSDERRLFPNYERSRDEVPIIPGRTFSKPAKPLQSFAQLKPVDTLSRKSRESGPVRAQGKSKPQVDDQSSPAPRSPQVNDLSDFDDSERPVKRQRRDVINLVDDEDAKRRTSSPTLSPEASRQHRLSSASSQSSARGRKPPESKNVCEYRGVEKMMTSALRGSNNKQSPQKKQELLSDDGRGEPSAHNMKHRHLQSPISDDETASARLGHRTKRPVFESVEIRNSPNGIGARSGEESPRLQKLFVPTDGKRRTSDMRESPDELQGEATVQPAPSSLSVNYRRDHTSESRSSDRSEKDARKGTQRISPSDIKPTTFTSSRQSEGKKQRKLRKVTSGKSHVRLFEASLFRFGSVERVASEKQAFDVGFDSSNETIGLAAVSETEVDKGATIPVRKVALALQGMDGSRKVRLKLSKTEGAFDETVDIEFQSEKDKLDLCNLLETKGVKIRKKESGWMDKIFENSRKAEPRQINRCKRPSPEASPDSVSEPKVEHVKRPKLSASLQGDDDVVTTQPAGAAKQQPRRLPDSSSRDQASSISPAADTHSHPAAKEDDSGTPVSVKKFTSPSSEGRETRETRSKARRGLVSLISDDGASSPKSKSNDSLPKWSRPLVYPREGKKKAEVDRHDFERLRDGEFLNDNLIGFYLRFLEDHLERNNPEVSKRTYFFNSYFFATLTNTPRGKRGINYEGVQKWTRNVDLFSRDYVIVPINESAHWYLAIICNLSSLLRKKEESAEPGEPAPDSKDVPSQSPSEVKEIPETPQNVPVDESGNATEVAEPEETTRQSFASMTLSDTAPTDGAQRVEVSEGQSPESDDDWPEKEENPTSSPPRFSRAGDGSRSADRDEAEQTAEKSKDGLAQETKEKRKSRSKHDVNQPAIITFDSLGASRYPAIKVLRAYLLEEAMSKRSLQIDPKDIKGITAGEIPLQPNFSDCGLYLLAYLEKFAQDPDGFVEKSLQREMNAQRDWPPLKSGLLRRRLRDFLYRLQEEQENIQRNKVSGGKTLVDEKPISFLLGHAQASAEQHEKDSVRELEQELERELSEKTKSSMPAEVDVTESVHETRSKSHRPDETSRSRTGDTDAQHSERRESTSSVEEETDLPEVVKAKQEESSRSPSSVTREARHKTPDEKWVDELFDLTASPKRVKVEVQVPGTPPSSSRSGAVLDSPRSSPKQVKSRNKNDE</sequence>
<comment type="similarity">
    <text evidence="1">Belongs to the peptidase C48 family.</text>
</comment>
<dbReference type="Pfam" id="PF01652">
    <property type="entry name" value="IF4E"/>
    <property type="match status" value="1"/>
</dbReference>
<dbReference type="SUPFAM" id="SSF54001">
    <property type="entry name" value="Cysteine proteinases"/>
    <property type="match status" value="1"/>
</dbReference>
<comment type="caution">
    <text evidence="8">The sequence shown here is derived from an EMBL/GenBank/DDBJ whole genome shotgun (WGS) entry which is preliminary data.</text>
</comment>
<dbReference type="GO" id="GO:0006508">
    <property type="term" value="P:proteolysis"/>
    <property type="evidence" value="ECO:0007669"/>
    <property type="project" value="UniProtKB-KW"/>
</dbReference>
<dbReference type="InterPro" id="IPR038765">
    <property type="entry name" value="Papain-like_cys_pep_sf"/>
</dbReference>
<feature type="compositionally biased region" description="Basic residues" evidence="6">
    <location>
        <begin position="326"/>
        <end position="337"/>
    </location>
</feature>
<feature type="compositionally biased region" description="Basic and acidic residues" evidence="6">
    <location>
        <begin position="1064"/>
        <end position="1073"/>
    </location>
</feature>
<name>A0A0F4YG39_RASE3</name>
<accession>A0A0F4YG39</accession>
<reference evidence="8 9" key="1">
    <citation type="submission" date="2015-04" db="EMBL/GenBank/DDBJ databases">
        <authorList>
            <person name="Heijne W.H."/>
            <person name="Fedorova N.D."/>
            <person name="Nierman W.C."/>
            <person name="Vollebregt A.W."/>
            <person name="Zhao Z."/>
            <person name="Wu L."/>
            <person name="Kumar M."/>
            <person name="Stam H."/>
            <person name="van den Berg M.A."/>
            <person name="Pel H.J."/>
        </authorList>
    </citation>
    <scope>NUCLEOTIDE SEQUENCE [LARGE SCALE GENOMIC DNA]</scope>
    <source>
        <strain evidence="8 9">CBS 393.64</strain>
    </source>
</reference>
<feature type="compositionally biased region" description="Polar residues" evidence="6">
    <location>
        <begin position="563"/>
        <end position="577"/>
    </location>
</feature>
<evidence type="ECO:0000256" key="2">
    <source>
        <dbReference type="ARBA" id="ARBA00022553"/>
    </source>
</evidence>
<dbReference type="GO" id="GO:0005634">
    <property type="term" value="C:nucleus"/>
    <property type="evidence" value="ECO:0007669"/>
    <property type="project" value="TreeGrafter"/>
</dbReference>
<dbReference type="GO" id="GO:0003723">
    <property type="term" value="F:RNA binding"/>
    <property type="evidence" value="ECO:0007669"/>
    <property type="project" value="InterPro"/>
</dbReference>
<keyword evidence="9" id="KW-1185">Reference proteome</keyword>
<feature type="compositionally biased region" description="Basic and acidic residues" evidence="6">
    <location>
        <begin position="1038"/>
        <end position="1048"/>
    </location>
</feature>
<keyword evidence="4" id="KW-0833">Ubl conjugation pathway</keyword>
<feature type="compositionally biased region" description="Basic and acidic residues" evidence="6">
    <location>
        <begin position="1516"/>
        <end position="1539"/>
    </location>
</feature>
<proteinExistence type="inferred from homology"/>
<evidence type="ECO:0000259" key="7">
    <source>
        <dbReference type="PROSITE" id="PS50600"/>
    </source>
</evidence>
<feature type="compositionally biased region" description="Low complexity" evidence="6">
    <location>
        <begin position="8"/>
        <end position="22"/>
    </location>
</feature>
<feature type="domain" description="Ubiquitin-like protease family profile" evidence="7">
    <location>
        <begin position="1116"/>
        <end position="1439"/>
    </location>
</feature>
<feature type="compositionally biased region" description="Basic and acidic residues" evidence="6">
    <location>
        <begin position="1613"/>
        <end position="1626"/>
    </location>
</feature>
<dbReference type="Pfam" id="PF02902">
    <property type="entry name" value="Peptidase_C48"/>
    <property type="match status" value="1"/>
</dbReference>
<dbReference type="FunFam" id="3.30.760.10:FF:000015">
    <property type="entry name" value="Translation initiation factor eIF4E3, putative"/>
    <property type="match status" value="1"/>
</dbReference>
<dbReference type="InterPro" id="IPR003653">
    <property type="entry name" value="Peptidase_C48_C"/>
</dbReference>
<feature type="compositionally biased region" description="Basic and acidic residues" evidence="6">
    <location>
        <begin position="23"/>
        <end position="35"/>
    </location>
</feature>
<feature type="region of interest" description="Disordered" evidence="6">
    <location>
        <begin position="87"/>
        <end position="142"/>
    </location>
</feature>
<feature type="compositionally biased region" description="Polar residues" evidence="6">
    <location>
        <begin position="800"/>
        <end position="817"/>
    </location>
</feature>
<feature type="compositionally biased region" description="Basic and acidic residues" evidence="6">
    <location>
        <begin position="777"/>
        <end position="797"/>
    </location>
</feature>
<dbReference type="GO" id="GO:0016926">
    <property type="term" value="P:protein desumoylation"/>
    <property type="evidence" value="ECO:0007669"/>
    <property type="project" value="TreeGrafter"/>
</dbReference>
<feature type="compositionally biased region" description="Low complexity" evidence="6">
    <location>
        <begin position="58"/>
        <end position="73"/>
    </location>
</feature>
<feature type="region of interest" description="Disordered" evidence="6">
    <location>
        <begin position="1227"/>
        <end position="1367"/>
    </location>
</feature>
<dbReference type="EMBL" id="LASV01000752">
    <property type="protein sequence ID" value="KKA16588.1"/>
    <property type="molecule type" value="Genomic_DNA"/>
</dbReference>
<evidence type="ECO:0000313" key="8">
    <source>
        <dbReference type="EMBL" id="KKA16588.1"/>
    </source>
</evidence>
<feature type="compositionally biased region" description="Basic and acidic residues" evidence="6">
    <location>
        <begin position="1344"/>
        <end position="1358"/>
    </location>
</feature>
<feature type="region of interest" description="Disordered" evidence="6">
    <location>
        <begin position="1"/>
        <end position="73"/>
    </location>
</feature>
<evidence type="ECO:0000313" key="9">
    <source>
        <dbReference type="Proteomes" id="UP000053958"/>
    </source>
</evidence>
<dbReference type="GO" id="GO:0003743">
    <property type="term" value="F:translation initiation factor activity"/>
    <property type="evidence" value="ECO:0007669"/>
    <property type="project" value="InterPro"/>
</dbReference>
<protein>
    <submittedName>
        <fullName evidence="8">Ulp1 protease family protein</fullName>
    </submittedName>
</protein>
<feature type="compositionally biased region" description="Polar residues" evidence="6">
    <location>
        <begin position="657"/>
        <end position="667"/>
    </location>
</feature>